<dbReference type="Proteomes" id="UP001219525">
    <property type="component" value="Unassembled WGS sequence"/>
</dbReference>
<reference evidence="2" key="1">
    <citation type="submission" date="2023-03" db="EMBL/GenBank/DDBJ databases">
        <title>Massive genome expansion in bonnet fungi (Mycena s.s.) driven by repeated elements and novel gene families across ecological guilds.</title>
        <authorList>
            <consortium name="Lawrence Berkeley National Laboratory"/>
            <person name="Harder C.B."/>
            <person name="Miyauchi S."/>
            <person name="Viragh M."/>
            <person name="Kuo A."/>
            <person name="Thoen E."/>
            <person name="Andreopoulos B."/>
            <person name="Lu D."/>
            <person name="Skrede I."/>
            <person name="Drula E."/>
            <person name="Henrissat B."/>
            <person name="Morin E."/>
            <person name="Kohler A."/>
            <person name="Barry K."/>
            <person name="LaButti K."/>
            <person name="Morin E."/>
            <person name="Salamov A."/>
            <person name="Lipzen A."/>
            <person name="Mereny Z."/>
            <person name="Hegedus B."/>
            <person name="Baldrian P."/>
            <person name="Stursova M."/>
            <person name="Weitz H."/>
            <person name="Taylor A."/>
            <person name="Grigoriev I.V."/>
            <person name="Nagy L.G."/>
            <person name="Martin F."/>
            <person name="Kauserud H."/>
        </authorList>
    </citation>
    <scope>NUCLEOTIDE SEQUENCE</scope>
    <source>
        <strain evidence="2">9144</strain>
    </source>
</reference>
<keyword evidence="3" id="KW-1185">Reference proteome</keyword>
<evidence type="ECO:0000313" key="3">
    <source>
        <dbReference type="Proteomes" id="UP001219525"/>
    </source>
</evidence>
<comment type="caution">
    <text evidence="2">The sequence shown here is derived from an EMBL/GenBank/DDBJ whole genome shotgun (WGS) entry which is preliminary data.</text>
</comment>
<name>A0AAD6VJA2_9AGAR</name>
<protein>
    <submittedName>
        <fullName evidence="2">Uncharacterized protein</fullName>
    </submittedName>
</protein>
<accession>A0AAD6VJA2</accession>
<feature type="region of interest" description="Disordered" evidence="1">
    <location>
        <begin position="1"/>
        <end position="22"/>
    </location>
</feature>
<organism evidence="2 3">
    <name type="scientific">Mycena pura</name>
    <dbReference type="NCBI Taxonomy" id="153505"/>
    <lineage>
        <taxon>Eukaryota</taxon>
        <taxon>Fungi</taxon>
        <taxon>Dikarya</taxon>
        <taxon>Basidiomycota</taxon>
        <taxon>Agaricomycotina</taxon>
        <taxon>Agaricomycetes</taxon>
        <taxon>Agaricomycetidae</taxon>
        <taxon>Agaricales</taxon>
        <taxon>Marasmiineae</taxon>
        <taxon>Mycenaceae</taxon>
        <taxon>Mycena</taxon>
    </lineage>
</organism>
<gene>
    <name evidence="2" type="ORF">GGX14DRAFT_393957</name>
</gene>
<evidence type="ECO:0000313" key="2">
    <source>
        <dbReference type="EMBL" id="KAJ7211639.1"/>
    </source>
</evidence>
<evidence type="ECO:0000256" key="1">
    <source>
        <dbReference type="SAM" id="MobiDB-lite"/>
    </source>
</evidence>
<dbReference type="AlphaFoldDB" id="A0AAD6VJA2"/>
<sequence>MCPHLAFPRAHRGGGDGDGRAVSATLNSAGLATPDPKSTGVAAPDTAVVATPPQAVPSTSLSPVLLCLMALHGQPAPCWSASPSASIAHITSYHNYPPFEVLSAALQPRQSFRHASMNSNARGTRKVEQGQQGLPSGLQLLGGKGLADTCRHLPTLLGLSGIQTRLDGYSKQQYLGTCKMMGVDASDTVVDTLLGMGYKIGVPHLAVPL</sequence>
<proteinExistence type="predicted"/>
<dbReference type="EMBL" id="JARJCW010000025">
    <property type="protein sequence ID" value="KAJ7211639.1"/>
    <property type="molecule type" value="Genomic_DNA"/>
</dbReference>